<dbReference type="Gene3D" id="2.170.150.20">
    <property type="entry name" value="Peptide methionine sulfoxide reductase"/>
    <property type="match status" value="1"/>
</dbReference>
<dbReference type="NCBIfam" id="TIGR00401">
    <property type="entry name" value="msrA"/>
    <property type="match status" value="1"/>
</dbReference>
<evidence type="ECO:0000313" key="14">
    <source>
        <dbReference type="EMBL" id="NKZ20373.1"/>
    </source>
</evidence>
<dbReference type="InterPro" id="IPR028427">
    <property type="entry name" value="Met_Sox_Rdtase_MsrB"/>
</dbReference>
<evidence type="ECO:0000256" key="8">
    <source>
        <dbReference type="ARBA" id="ARBA00048782"/>
    </source>
</evidence>
<comment type="caution">
    <text evidence="9">Lacks conserved residue(s) required for the propagation of feature annotation.</text>
</comment>
<dbReference type="InterPro" id="IPR002579">
    <property type="entry name" value="Met_Sox_Rdtase_MsrB_dom"/>
</dbReference>
<evidence type="ECO:0000256" key="10">
    <source>
        <dbReference type="HAMAP-Rule" id="MF_01401"/>
    </source>
</evidence>
<dbReference type="EC" id="1.8.4.11" evidence="10"/>
<keyword evidence="12" id="KW-0472">Membrane</keyword>
<comment type="similarity">
    <text evidence="2">In the N-terminal section; belongs to the MsrA Met sulfoxide reductase family.</text>
</comment>
<comment type="catalytic activity">
    <reaction evidence="6 10">
        <text>L-methionyl-[protein] + [thioredoxin]-disulfide + H2O = L-methionyl-(S)-S-oxide-[protein] + [thioredoxin]-dithiol</text>
        <dbReference type="Rhea" id="RHEA:14217"/>
        <dbReference type="Rhea" id="RHEA-COMP:10698"/>
        <dbReference type="Rhea" id="RHEA-COMP:10700"/>
        <dbReference type="Rhea" id="RHEA-COMP:12313"/>
        <dbReference type="Rhea" id="RHEA-COMP:12315"/>
        <dbReference type="ChEBI" id="CHEBI:15377"/>
        <dbReference type="ChEBI" id="CHEBI:16044"/>
        <dbReference type="ChEBI" id="CHEBI:29950"/>
        <dbReference type="ChEBI" id="CHEBI:44120"/>
        <dbReference type="ChEBI" id="CHEBI:50058"/>
        <dbReference type="EC" id="1.8.4.11"/>
    </reaction>
</comment>
<evidence type="ECO:0000256" key="1">
    <source>
        <dbReference type="ARBA" id="ARBA00008076"/>
    </source>
</evidence>
<dbReference type="GO" id="GO:0005737">
    <property type="term" value="C:cytoplasm"/>
    <property type="evidence" value="ECO:0007669"/>
    <property type="project" value="TreeGrafter"/>
</dbReference>
<evidence type="ECO:0000259" key="13">
    <source>
        <dbReference type="PROSITE" id="PS51790"/>
    </source>
</evidence>
<feature type="active site" evidence="10">
    <location>
        <position position="72"/>
    </location>
</feature>
<accession>A0A7X6S0P0</accession>
<evidence type="ECO:0000313" key="15">
    <source>
        <dbReference type="Proteomes" id="UP000522720"/>
    </source>
</evidence>
<keyword evidence="12" id="KW-1133">Transmembrane helix</keyword>
<dbReference type="PANTHER" id="PTHR10173:SF59">
    <property type="entry name" value="PEPTIDE METHIONINE SULFOXIDE REDUCTASE MSRA_MSRB"/>
    <property type="match status" value="1"/>
</dbReference>
<sequence>MQPQLKSFLVGVTILGLIVLSAFIFLKMGSKTDSEKMSTAPTVKQTSTERQLKDKSKVAPENLKEIYLAGGCFWGVEAYFERVDGVVDVTVGYANGKSDTTNYKLIGQTGHAETVHIQYDKSEITLRDLLLHYFRIIDPTSKNKQGNDVGSQYRTGIYYTDKEDEPIIKQALDELSQKFDKPIVVENVPLDHYVLAEDYHQDYLKKNPNGYCHINVNDAVYPVIDESKYKKPSDEEIKKKLTKEEYDVTQNNATEKAFSNRYWDQFEDGIYVDIVTGEPLFSSKDKFESGCGWPSFSRPISPDVARYKEDTSYNMTRTEVRSRVGDSHLGHVFTDGPEDKGGLRYCINSLSIKFIPKAEMEAKGYGYLLAYV</sequence>
<dbReference type="EMBL" id="JAAXPR010000008">
    <property type="protein sequence ID" value="NKZ20373.1"/>
    <property type="molecule type" value="Genomic_DNA"/>
</dbReference>
<evidence type="ECO:0000256" key="5">
    <source>
        <dbReference type="ARBA" id="ARBA00024679"/>
    </source>
</evidence>
<feature type="transmembrane region" description="Helical" evidence="12">
    <location>
        <begin position="6"/>
        <end position="26"/>
    </location>
</feature>
<name>A0A7X6S0P0_9STRE</name>
<dbReference type="AlphaFoldDB" id="A0A7X6S0P0"/>
<proteinExistence type="inferred from homology"/>
<dbReference type="GO" id="GO:0030091">
    <property type="term" value="P:protein repair"/>
    <property type="evidence" value="ECO:0007669"/>
    <property type="project" value="InterPro"/>
</dbReference>
<dbReference type="InterPro" id="IPR011057">
    <property type="entry name" value="Mss4-like_sf"/>
</dbReference>
<dbReference type="HAMAP" id="MF_01401">
    <property type="entry name" value="MsrA"/>
    <property type="match status" value="1"/>
</dbReference>
<keyword evidence="4" id="KW-0511">Multifunctional enzyme</keyword>
<dbReference type="FunFam" id="2.170.150.20:FF:000003">
    <property type="entry name" value="Peptide methionine sulfoxide reductase MsrB"/>
    <property type="match status" value="1"/>
</dbReference>
<dbReference type="GO" id="GO:0008113">
    <property type="term" value="F:peptide-methionine (S)-S-oxide reductase activity"/>
    <property type="evidence" value="ECO:0007669"/>
    <property type="project" value="UniProtKB-UniRule"/>
</dbReference>
<dbReference type="GO" id="GO:0006979">
    <property type="term" value="P:response to oxidative stress"/>
    <property type="evidence" value="ECO:0007669"/>
    <property type="project" value="InterPro"/>
</dbReference>
<dbReference type="PANTHER" id="PTHR10173">
    <property type="entry name" value="METHIONINE SULFOXIDE REDUCTASE"/>
    <property type="match status" value="1"/>
</dbReference>
<dbReference type="EC" id="1.8.4.12" evidence="9"/>
<feature type="region of interest" description="Disordered" evidence="11">
    <location>
        <begin position="36"/>
        <end position="56"/>
    </location>
</feature>
<evidence type="ECO:0000256" key="6">
    <source>
        <dbReference type="ARBA" id="ARBA00047806"/>
    </source>
</evidence>
<dbReference type="Proteomes" id="UP000522720">
    <property type="component" value="Unassembled WGS sequence"/>
</dbReference>
<feature type="active site" description="Nucleophile" evidence="9">
    <location>
        <position position="346"/>
    </location>
</feature>
<dbReference type="GO" id="GO:0033743">
    <property type="term" value="F:peptide-methionine (R)-S-oxide reductase activity"/>
    <property type="evidence" value="ECO:0007669"/>
    <property type="project" value="UniProtKB-UniRule"/>
</dbReference>
<evidence type="ECO:0000256" key="4">
    <source>
        <dbReference type="ARBA" id="ARBA00023268"/>
    </source>
</evidence>
<gene>
    <name evidence="9 14" type="primary">msrB</name>
    <name evidence="10" type="synonym">msrA</name>
    <name evidence="14" type="ORF">HF992_05865</name>
</gene>
<evidence type="ECO:0000256" key="3">
    <source>
        <dbReference type="ARBA" id="ARBA00023002"/>
    </source>
</evidence>
<comment type="caution">
    <text evidence="14">The sequence shown here is derived from an EMBL/GenBank/DDBJ whole genome shotgun (WGS) entry which is preliminary data.</text>
</comment>
<dbReference type="NCBIfam" id="TIGR00357">
    <property type="entry name" value="peptide-methionine (R)-S-oxide reductase MsrB"/>
    <property type="match status" value="1"/>
</dbReference>
<dbReference type="HAMAP" id="MF_01400">
    <property type="entry name" value="MsrB"/>
    <property type="match status" value="1"/>
</dbReference>
<dbReference type="Pfam" id="PF01641">
    <property type="entry name" value="SelR"/>
    <property type="match status" value="1"/>
</dbReference>
<dbReference type="SUPFAM" id="SSF55068">
    <property type="entry name" value="Peptide methionine sulfoxide reductase"/>
    <property type="match status" value="1"/>
</dbReference>
<dbReference type="SUPFAM" id="SSF51316">
    <property type="entry name" value="Mss4-like"/>
    <property type="match status" value="1"/>
</dbReference>
<comment type="catalytic activity">
    <reaction evidence="7 9">
        <text>L-methionyl-[protein] + [thioredoxin]-disulfide + H2O = L-methionyl-(R)-S-oxide-[protein] + [thioredoxin]-dithiol</text>
        <dbReference type="Rhea" id="RHEA:24164"/>
        <dbReference type="Rhea" id="RHEA-COMP:10698"/>
        <dbReference type="Rhea" id="RHEA-COMP:10700"/>
        <dbReference type="Rhea" id="RHEA-COMP:12313"/>
        <dbReference type="Rhea" id="RHEA-COMP:12314"/>
        <dbReference type="ChEBI" id="CHEBI:15377"/>
        <dbReference type="ChEBI" id="CHEBI:16044"/>
        <dbReference type="ChEBI" id="CHEBI:29950"/>
        <dbReference type="ChEBI" id="CHEBI:45764"/>
        <dbReference type="ChEBI" id="CHEBI:50058"/>
        <dbReference type="EC" id="1.8.4.12"/>
    </reaction>
</comment>
<dbReference type="InterPro" id="IPR036509">
    <property type="entry name" value="Met_Sox_Rdtase_MsrA_sf"/>
</dbReference>
<keyword evidence="15" id="KW-1185">Reference proteome</keyword>
<feature type="domain" description="MsrB" evidence="13">
    <location>
        <begin position="234"/>
        <end position="357"/>
    </location>
</feature>
<comment type="similarity">
    <text evidence="1">In the C-terminal section; belongs to the MsrB Met sulfoxide reductase family.</text>
</comment>
<evidence type="ECO:0000256" key="12">
    <source>
        <dbReference type="SAM" id="Phobius"/>
    </source>
</evidence>
<reference evidence="14 15" key="1">
    <citation type="submission" date="2020-04" db="EMBL/GenBank/DDBJ databases">
        <title>MicrobeNet Type strains.</title>
        <authorList>
            <person name="Nicholson A.C."/>
        </authorList>
    </citation>
    <scope>NUCLEOTIDE SEQUENCE [LARGE SCALE GENOMIC DNA]</scope>
    <source>
        <strain evidence="14 15">CCUG 69612</strain>
    </source>
</reference>
<evidence type="ECO:0000256" key="2">
    <source>
        <dbReference type="ARBA" id="ARBA00011017"/>
    </source>
</evidence>
<dbReference type="Gene3D" id="3.30.1060.10">
    <property type="entry name" value="Peptide methionine sulphoxide reductase MsrA"/>
    <property type="match status" value="1"/>
</dbReference>
<comment type="similarity">
    <text evidence="9">Belongs to the MsrB Met sulfoxide reductase family.</text>
</comment>
<dbReference type="InterPro" id="IPR002569">
    <property type="entry name" value="Met_Sox_Rdtase_MsrA_dom"/>
</dbReference>
<keyword evidence="3 9" id="KW-0560">Oxidoreductase</keyword>
<dbReference type="RefSeq" id="WP_168549127.1">
    <property type="nucleotide sequence ID" value="NZ_JAAXPR010000008.1"/>
</dbReference>
<comment type="similarity">
    <text evidence="10">Belongs to the MsrA Met sulfoxide reductase family.</text>
</comment>
<keyword evidence="12" id="KW-0812">Transmembrane</keyword>
<dbReference type="FunFam" id="3.30.1060.10:FF:000007">
    <property type="entry name" value="Peptide methionine sulfoxide reductase msrA/msrB"/>
    <property type="match status" value="1"/>
</dbReference>
<comment type="catalytic activity">
    <reaction evidence="8 10">
        <text>[thioredoxin]-disulfide + L-methionine + H2O = L-methionine (S)-S-oxide + [thioredoxin]-dithiol</text>
        <dbReference type="Rhea" id="RHEA:19993"/>
        <dbReference type="Rhea" id="RHEA-COMP:10698"/>
        <dbReference type="Rhea" id="RHEA-COMP:10700"/>
        <dbReference type="ChEBI" id="CHEBI:15377"/>
        <dbReference type="ChEBI" id="CHEBI:29950"/>
        <dbReference type="ChEBI" id="CHEBI:50058"/>
        <dbReference type="ChEBI" id="CHEBI:57844"/>
        <dbReference type="ChEBI" id="CHEBI:58772"/>
        <dbReference type="EC" id="1.8.4.11"/>
    </reaction>
</comment>
<dbReference type="PROSITE" id="PS51790">
    <property type="entry name" value="MSRB"/>
    <property type="match status" value="1"/>
</dbReference>
<evidence type="ECO:0000256" key="11">
    <source>
        <dbReference type="SAM" id="MobiDB-lite"/>
    </source>
</evidence>
<protein>
    <recommendedName>
        <fullName evidence="9 10">Multifunctional fusion protein</fullName>
    </recommendedName>
    <domain>
        <recommendedName>
            <fullName evidence="10">Peptide methionine sulfoxide reductase MsrA</fullName>
            <shortName evidence="10">Protein-methionine-S-oxide reductase</shortName>
            <ecNumber evidence="10">1.8.4.11</ecNumber>
        </recommendedName>
        <alternativeName>
            <fullName evidence="10">Peptide-methionine (S)-S-oxide reductase</fullName>
            <shortName evidence="10">Peptide Met(O) reductase</shortName>
        </alternativeName>
    </domain>
    <domain>
        <recommendedName>
            <fullName evidence="9">Peptide methionine sulfoxide reductase MsrB</fullName>
            <ecNumber evidence="9">1.8.4.12</ecNumber>
        </recommendedName>
        <alternativeName>
            <fullName evidence="9">Peptide-methionine (R)-S-oxide reductase</fullName>
        </alternativeName>
    </domain>
</protein>
<dbReference type="Pfam" id="PF01625">
    <property type="entry name" value="PMSR"/>
    <property type="match status" value="1"/>
</dbReference>
<feature type="compositionally biased region" description="Polar residues" evidence="11">
    <location>
        <begin position="37"/>
        <end position="49"/>
    </location>
</feature>
<comment type="function">
    <text evidence="5 10">Has an important function as a repair enzyme for proteins that have been inactivated by oxidation. Catalyzes the reversible oxidation-reduction of methionine sulfoxide in proteins to methionine.</text>
</comment>
<evidence type="ECO:0000256" key="7">
    <source>
        <dbReference type="ARBA" id="ARBA00048488"/>
    </source>
</evidence>
<evidence type="ECO:0000256" key="9">
    <source>
        <dbReference type="HAMAP-Rule" id="MF_01400"/>
    </source>
</evidence>
<organism evidence="14 15">
    <name type="scientific">Streptococcus ovuberis</name>
    <dbReference type="NCBI Taxonomy" id="1936207"/>
    <lineage>
        <taxon>Bacteria</taxon>
        <taxon>Bacillati</taxon>
        <taxon>Bacillota</taxon>
        <taxon>Bacilli</taxon>
        <taxon>Lactobacillales</taxon>
        <taxon>Streptococcaceae</taxon>
        <taxon>Streptococcus</taxon>
    </lineage>
</organism>